<keyword evidence="3" id="KW-1185">Reference proteome</keyword>
<feature type="domain" description="Glycosyl transferase family 1" evidence="1">
    <location>
        <begin position="215"/>
        <end position="331"/>
    </location>
</feature>
<dbReference type="Pfam" id="PF00534">
    <property type="entry name" value="Glycos_transf_1"/>
    <property type="match status" value="1"/>
</dbReference>
<evidence type="ECO:0000259" key="1">
    <source>
        <dbReference type="Pfam" id="PF00534"/>
    </source>
</evidence>
<dbReference type="STRING" id="435908.IDSA_01060"/>
<dbReference type="PANTHER" id="PTHR45947:SF3">
    <property type="entry name" value="SULFOQUINOVOSYL TRANSFERASE SQD2"/>
    <property type="match status" value="1"/>
</dbReference>
<dbReference type="Proteomes" id="UP000054363">
    <property type="component" value="Unassembled WGS sequence"/>
</dbReference>
<dbReference type="InterPro" id="IPR050194">
    <property type="entry name" value="Glycosyltransferase_grp1"/>
</dbReference>
<gene>
    <name evidence="2" type="ORF">IDSA_01060</name>
</gene>
<dbReference type="CDD" id="cd03801">
    <property type="entry name" value="GT4_PimA-like"/>
    <property type="match status" value="1"/>
</dbReference>
<dbReference type="eggNOG" id="COG0438">
    <property type="taxonomic scope" value="Bacteria"/>
</dbReference>
<dbReference type="InterPro" id="IPR001296">
    <property type="entry name" value="Glyco_trans_1"/>
</dbReference>
<dbReference type="SUPFAM" id="SSF53756">
    <property type="entry name" value="UDP-Glycosyltransferase/glycogen phosphorylase"/>
    <property type="match status" value="1"/>
</dbReference>
<accession>A0A094L984</accession>
<protein>
    <recommendedName>
        <fullName evidence="1">Glycosyl transferase family 1 domain-containing protein</fullName>
    </recommendedName>
</protein>
<dbReference type="OrthoDB" id="4611853at2"/>
<comment type="caution">
    <text evidence="2">The sequence shown here is derived from an EMBL/GenBank/DDBJ whole genome shotgun (WGS) entry which is preliminary data.</text>
</comment>
<evidence type="ECO:0000313" key="3">
    <source>
        <dbReference type="Proteomes" id="UP000054363"/>
    </source>
</evidence>
<organism evidence="2 3">
    <name type="scientific">Pseudidiomarina salinarum</name>
    <dbReference type="NCBI Taxonomy" id="435908"/>
    <lineage>
        <taxon>Bacteria</taxon>
        <taxon>Pseudomonadati</taxon>
        <taxon>Pseudomonadota</taxon>
        <taxon>Gammaproteobacteria</taxon>
        <taxon>Alteromonadales</taxon>
        <taxon>Idiomarinaceae</taxon>
        <taxon>Pseudidiomarina</taxon>
    </lineage>
</organism>
<evidence type="ECO:0000313" key="2">
    <source>
        <dbReference type="EMBL" id="KFZ31348.1"/>
    </source>
</evidence>
<dbReference type="EMBL" id="JPER01000001">
    <property type="protein sequence ID" value="KFZ31348.1"/>
    <property type="molecule type" value="Genomic_DNA"/>
</dbReference>
<name>A0A094L984_9GAMM</name>
<sequence>MAPKKILFTNISYLPEVGGVENSLYHLSEASKKNGDYPYLLYGIKGSCTNDVFRRNGIVHITFGRGSGGLMATIFAFTRLLRLVSTINSKISFEKIVQRNHFVALVVNILFKGQTVYLAPGFAKNQHTLKNINAQKLPVLEKKVFQIKSFISRCVDWLALVTTKKIYVFSDNMEVQARDVLGRFNRGREILIVKPGIDVMRFERFSGEKFDLRANKFGFEPDAFIFLALGRCVSAKGFRYILEAANALQNKNKNKFKFKLLIVGDGPELSSYKDYVASNNLEKLVLFVGKVSDPETYYAIADCFVMSSTYEPLGQTLLEAAASQLPIIAFSDNCKVSFPDFRTATEEVLLDIPIYCNSVTEYELSGAMEKVMNMTEQERGDLGAVARAHVARNFSWGKLYADLTS</sequence>
<reference evidence="2 3" key="1">
    <citation type="submission" date="2014-06" db="EMBL/GenBank/DDBJ databases">
        <title>The draft genome sequence of Idiomarina salinarum ISL-52.</title>
        <authorList>
            <person name="Du J."/>
            <person name="Shao Z."/>
        </authorList>
    </citation>
    <scope>NUCLEOTIDE SEQUENCE [LARGE SCALE GENOMIC DNA]</scope>
    <source>
        <strain evidence="2 3">ISL-52</strain>
    </source>
</reference>
<dbReference type="Gene3D" id="3.40.50.2000">
    <property type="entry name" value="Glycogen Phosphorylase B"/>
    <property type="match status" value="2"/>
</dbReference>
<proteinExistence type="predicted"/>
<dbReference type="AlphaFoldDB" id="A0A094L984"/>
<dbReference type="RefSeq" id="WP_034773637.1">
    <property type="nucleotide sequence ID" value="NZ_JPER01000001.1"/>
</dbReference>
<dbReference type="GO" id="GO:0016758">
    <property type="term" value="F:hexosyltransferase activity"/>
    <property type="evidence" value="ECO:0007669"/>
    <property type="project" value="TreeGrafter"/>
</dbReference>
<dbReference type="PANTHER" id="PTHR45947">
    <property type="entry name" value="SULFOQUINOVOSYL TRANSFERASE SQD2"/>
    <property type="match status" value="1"/>
</dbReference>